<dbReference type="Pfam" id="PF00149">
    <property type="entry name" value="Metallophos"/>
    <property type="match status" value="1"/>
</dbReference>
<evidence type="ECO:0000256" key="1">
    <source>
        <dbReference type="ARBA" id="ARBA00022723"/>
    </source>
</evidence>
<gene>
    <name evidence="4" type="ORF">TUM19329_02820</name>
</gene>
<keyword evidence="5" id="KW-1185">Reference proteome</keyword>
<dbReference type="GO" id="GO:0046872">
    <property type="term" value="F:metal ion binding"/>
    <property type="evidence" value="ECO:0007669"/>
    <property type="project" value="UniProtKB-KW"/>
</dbReference>
<dbReference type="SUPFAM" id="SSF56300">
    <property type="entry name" value="Metallo-dependent phosphatases"/>
    <property type="match status" value="1"/>
</dbReference>
<dbReference type="GO" id="GO:0016020">
    <property type="term" value="C:membrane"/>
    <property type="evidence" value="ECO:0007669"/>
    <property type="project" value="GOC"/>
</dbReference>
<dbReference type="Proteomes" id="UP000502894">
    <property type="component" value="Chromosome"/>
</dbReference>
<evidence type="ECO:0000259" key="3">
    <source>
        <dbReference type="Pfam" id="PF00149"/>
    </source>
</evidence>
<sequence length="270" mass="30539">MNIAWLTDIHLNFLKVEVREKFYQHVIETGADKVLITGDIAEAKDVCEILQEFSTYTNKPIYFVLGNHDYYFGSVNNVREKVRALCAQNKNLIWLGEPKTLALADGIVLVGHDGWADARYGDFDHSLVSLNDSRLIAELYQAFLLNKSALKREMQKLADTDASVLQGTLCDAIDTDIKKVIIATHIPPFPESSWHKDKPSDENWLPYFASKATGDVIMSFARKHADIQFLVLCGHTHTAVNIKLSENLIIKSGHAEYNQPEIQEVFSFKK</sequence>
<dbReference type="GO" id="GO:0008758">
    <property type="term" value="F:UDP-2,3-diacylglucosamine hydrolase activity"/>
    <property type="evidence" value="ECO:0007669"/>
    <property type="project" value="TreeGrafter"/>
</dbReference>
<keyword evidence="2" id="KW-0378">Hydrolase</keyword>
<organism evidence="4 5">
    <name type="scientific">Legionella antarctica</name>
    <dbReference type="NCBI Taxonomy" id="2708020"/>
    <lineage>
        <taxon>Bacteria</taxon>
        <taxon>Pseudomonadati</taxon>
        <taxon>Pseudomonadota</taxon>
        <taxon>Gammaproteobacteria</taxon>
        <taxon>Legionellales</taxon>
        <taxon>Legionellaceae</taxon>
        <taxon>Legionella</taxon>
    </lineage>
</organism>
<proteinExistence type="predicted"/>
<accession>A0A6F8T0D4</accession>
<dbReference type="RefSeq" id="WP_173235842.1">
    <property type="nucleotide sequence ID" value="NZ_AP022839.1"/>
</dbReference>
<reference evidence="4" key="1">
    <citation type="journal article" date="2020" name="Microbiol. Resour. Announc.">
        <title>Complete Genome Sequence of Novel Psychrotolerant Legionella Strain TUM19329, Isolated from Antarctic Lake Sediment.</title>
        <authorList>
            <person name="Shimada S."/>
            <person name="Nakai R."/>
            <person name="Aoki K."/>
            <person name="Shimoeda N."/>
            <person name="Ohno G."/>
            <person name="Miyazaki Y."/>
            <person name="Kudoh S."/>
            <person name="Imura S."/>
            <person name="Watanabe K."/>
            <person name="Ishii Y."/>
            <person name="Tateda K."/>
        </authorList>
    </citation>
    <scope>NUCLEOTIDE SEQUENCE [LARGE SCALE GENOMIC DNA]</scope>
    <source>
        <strain evidence="4">TUM19329</strain>
    </source>
</reference>
<dbReference type="PANTHER" id="PTHR31302:SF31">
    <property type="entry name" value="PHOSPHODIESTERASE YAEI"/>
    <property type="match status" value="1"/>
</dbReference>
<name>A0A6F8T0D4_9GAMM</name>
<evidence type="ECO:0000313" key="5">
    <source>
        <dbReference type="Proteomes" id="UP000502894"/>
    </source>
</evidence>
<feature type="domain" description="Calcineurin-like phosphoesterase" evidence="3">
    <location>
        <begin position="1"/>
        <end position="238"/>
    </location>
</feature>
<dbReference type="InterPro" id="IPR004843">
    <property type="entry name" value="Calcineurin-like_PHP"/>
</dbReference>
<protein>
    <submittedName>
        <fullName evidence="4">2,3-bisphosphoglycerate-independent phosphoglycerate mutase</fullName>
    </submittedName>
</protein>
<dbReference type="KEGG" id="lant:TUM19329_02820"/>
<dbReference type="PANTHER" id="PTHR31302">
    <property type="entry name" value="TRANSMEMBRANE PROTEIN WITH METALLOPHOSPHOESTERASE DOMAIN-RELATED"/>
    <property type="match status" value="1"/>
</dbReference>
<dbReference type="InterPro" id="IPR051158">
    <property type="entry name" value="Metallophosphoesterase_sf"/>
</dbReference>
<dbReference type="InterPro" id="IPR029052">
    <property type="entry name" value="Metallo-depent_PP-like"/>
</dbReference>
<dbReference type="AlphaFoldDB" id="A0A6F8T0D4"/>
<evidence type="ECO:0000256" key="2">
    <source>
        <dbReference type="ARBA" id="ARBA00022801"/>
    </source>
</evidence>
<keyword evidence="1" id="KW-0479">Metal-binding</keyword>
<dbReference type="EMBL" id="AP022839">
    <property type="protein sequence ID" value="BCA93921.1"/>
    <property type="molecule type" value="Genomic_DNA"/>
</dbReference>
<evidence type="ECO:0000313" key="4">
    <source>
        <dbReference type="EMBL" id="BCA93921.1"/>
    </source>
</evidence>
<dbReference type="Gene3D" id="3.60.21.10">
    <property type="match status" value="1"/>
</dbReference>
<dbReference type="GO" id="GO:0009245">
    <property type="term" value="P:lipid A biosynthetic process"/>
    <property type="evidence" value="ECO:0007669"/>
    <property type="project" value="TreeGrafter"/>
</dbReference>